<feature type="transmembrane region" description="Helical" evidence="1">
    <location>
        <begin position="18"/>
        <end position="39"/>
    </location>
</feature>
<keyword evidence="1" id="KW-0472">Membrane</keyword>
<keyword evidence="1" id="KW-1133">Transmembrane helix</keyword>
<evidence type="ECO:0000313" key="2">
    <source>
        <dbReference type="EMBL" id="GAA1960238.1"/>
    </source>
</evidence>
<protein>
    <submittedName>
        <fullName evidence="2">ABC transporter permease</fullName>
    </submittedName>
</protein>
<dbReference type="RefSeq" id="WP_344656274.1">
    <property type="nucleotide sequence ID" value="NZ_BAAAQM010000006.1"/>
</dbReference>
<feature type="transmembrane region" description="Helical" evidence="1">
    <location>
        <begin position="208"/>
        <end position="228"/>
    </location>
</feature>
<comment type="caution">
    <text evidence="2">The sequence shown here is derived from an EMBL/GenBank/DDBJ whole genome shotgun (WGS) entry which is preliminary data.</text>
</comment>
<feature type="transmembrane region" description="Helical" evidence="1">
    <location>
        <begin position="45"/>
        <end position="68"/>
    </location>
</feature>
<sequence>MNAIAAAELRMLVRNRTVAGAALLFPMSFGVFLCFSRGAHERGGAVAGVQIILMVAMGTYVTVTTTLASRRQTLYLKRMRGGAVSDRAIIAGLVAPPVGVNLVQLAIVLGVLAYADVPSNPLLLVAAIVIAQAMFAGLALATAGLSASPEHAQYTTAPIFLVATAAAVWFQATGTDHLIAVKRTLPGGALAELVETAWDGGGLSTLPLLLPATLGWTVVGVLAARAFFRWEPRQ</sequence>
<reference evidence="3" key="1">
    <citation type="journal article" date="2019" name="Int. J. Syst. Evol. Microbiol.">
        <title>The Global Catalogue of Microorganisms (GCM) 10K type strain sequencing project: providing services to taxonomists for standard genome sequencing and annotation.</title>
        <authorList>
            <consortium name="The Broad Institute Genomics Platform"/>
            <consortium name="The Broad Institute Genome Sequencing Center for Infectious Disease"/>
            <person name="Wu L."/>
            <person name="Ma J."/>
        </authorList>
    </citation>
    <scope>NUCLEOTIDE SEQUENCE [LARGE SCALE GENOMIC DNA]</scope>
    <source>
        <strain evidence="3">JCM 16013</strain>
    </source>
</reference>
<keyword evidence="1" id="KW-0812">Transmembrane</keyword>
<dbReference type="PANTHER" id="PTHR43027">
    <property type="entry name" value="DOXORUBICIN RESISTANCE ABC TRANSPORTER PERMEASE PROTEIN DRRC-RELATED"/>
    <property type="match status" value="1"/>
</dbReference>
<dbReference type="PANTHER" id="PTHR43027:SF2">
    <property type="entry name" value="TRANSPORT PERMEASE PROTEIN"/>
    <property type="match status" value="1"/>
</dbReference>
<organism evidence="2 3">
    <name type="scientific">Catenulispora subtropica</name>
    <dbReference type="NCBI Taxonomy" id="450798"/>
    <lineage>
        <taxon>Bacteria</taxon>
        <taxon>Bacillati</taxon>
        <taxon>Actinomycetota</taxon>
        <taxon>Actinomycetes</taxon>
        <taxon>Catenulisporales</taxon>
        <taxon>Catenulisporaceae</taxon>
        <taxon>Catenulispora</taxon>
    </lineage>
</organism>
<accession>A0ABP5CCT1</accession>
<evidence type="ECO:0000313" key="3">
    <source>
        <dbReference type="Proteomes" id="UP001499854"/>
    </source>
</evidence>
<proteinExistence type="predicted"/>
<keyword evidence="3" id="KW-1185">Reference proteome</keyword>
<dbReference type="InterPro" id="IPR052902">
    <property type="entry name" value="ABC-2_transporter"/>
</dbReference>
<dbReference type="Proteomes" id="UP001499854">
    <property type="component" value="Unassembled WGS sequence"/>
</dbReference>
<name>A0ABP5CCT1_9ACTN</name>
<evidence type="ECO:0000256" key="1">
    <source>
        <dbReference type="SAM" id="Phobius"/>
    </source>
</evidence>
<dbReference type="EMBL" id="BAAAQM010000006">
    <property type="protein sequence ID" value="GAA1960238.1"/>
    <property type="molecule type" value="Genomic_DNA"/>
</dbReference>
<feature type="transmembrane region" description="Helical" evidence="1">
    <location>
        <begin position="89"/>
        <end position="115"/>
    </location>
</feature>
<feature type="transmembrane region" description="Helical" evidence="1">
    <location>
        <begin position="121"/>
        <end position="142"/>
    </location>
</feature>
<feature type="transmembrane region" description="Helical" evidence="1">
    <location>
        <begin position="154"/>
        <end position="172"/>
    </location>
</feature>
<gene>
    <name evidence="2" type="ORF">GCM10009838_15830</name>
</gene>